<dbReference type="EMBL" id="JAADYS010002855">
    <property type="protein sequence ID" value="KAF4453794.1"/>
    <property type="molecule type" value="Genomic_DNA"/>
</dbReference>
<feature type="region of interest" description="Disordered" evidence="1">
    <location>
        <begin position="1"/>
        <end position="38"/>
    </location>
</feature>
<dbReference type="GO" id="GO:0016788">
    <property type="term" value="F:hydrolase activity, acting on ester bonds"/>
    <property type="evidence" value="ECO:0007669"/>
    <property type="project" value="InterPro"/>
</dbReference>
<dbReference type="OrthoDB" id="1600564at2759"/>
<evidence type="ECO:0000256" key="1">
    <source>
        <dbReference type="SAM" id="MobiDB-lite"/>
    </source>
</evidence>
<protein>
    <submittedName>
        <fullName evidence="2">Cellulose-binding GDSL lipase acylhydrolase</fullName>
    </submittedName>
</protein>
<dbReference type="InterPro" id="IPR001087">
    <property type="entry name" value="GDSL"/>
</dbReference>
<accession>A0A8H4NWI5</accession>
<name>A0A8H4NWI5_9HYPO</name>
<keyword evidence="3" id="KW-1185">Reference proteome</keyword>
<dbReference type="Pfam" id="PF00657">
    <property type="entry name" value="Lipase_GDSL"/>
    <property type="match status" value="1"/>
</dbReference>
<evidence type="ECO:0000313" key="2">
    <source>
        <dbReference type="EMBL" id="KAF4453794.1"/>
    </source>
</evidence>
<dbReference type="SUPFAM" id="SSF52266">
    <property type="entry name" value="SGNH hydrolase"/>
    <property type="match status" value="1"/>
</dbReference>
<evidence type="ECO:0000313" key="3">
    <source>
        <dbReference type="Proteomes" id="UP000554235"/>
    </source>
</evidence>
<organism evidence="2 3">
    <name type="scientific">Fusarium albosuccineum</name>
    <dbReference type="NCBI Taxonomy" id="1237068"/>
    <lineage>
        <taxon>Eukaryota</taxon>
        <taxon>Fungi</taxon>
        <taxon>Dikarya</taxon>
        <taxon>Ascomycota</taxon>
        <taxon>Pezizomycotina</taxon>
        <taxon>Sordariomycetes</taxon>
        <taxon>Hypocreomycetidae</taxon>
        <taxon>Hypocreales</taxon>
        <taxon>Nectriaceae</taxon>
        <taxon>Fusarium</taxon>
        <taxon>Fusarium decemcellulare species complex</taxon>
    </lineage>
</organism>
<dbReference type="InterPro" id="IPR036514">
    <property type="entry name" value="SGNH_hydro_sf"/>
</dbReference>
<keyword evidence="2" id="KW-0378">Hydrolase</keyword>
<dbReference type="Proteomes" id="UP000554235">
    <property type="component" value="Unassembled WGS sequence"/>
</dbReference>
<dbReference type="AlphaFoldDB" id="A0A8H4NWI5"/>
<sequence>MLKDASGDSFSRSGFRYNRSGIEPQPGPTAENPIGNPKWPGITSSGGMNWIMYMVSEFNYTLSLAYIFARSGSVVDSEMITPHPSDAPSFVDQIGHFKGSMGDSPDYAAWDGENAVAAIWFGVNDVRVTFTEPNIIDLLEKVVIRLFELTNDLYNLGFRKFIIIEVPPINLVPRLQKHRLGDDYEKLLYSIERWNGFLRENFVLFKESHKDCKSVLLEISDIFWGAYLDPQSVGAPNSNCTDKKGVNCVWYDPLHPGKRIHELLAERAAEAAWS</sequence>
<dbReference type="Gene3D" id="3.40.50.1110">
    <property type="entry name" value="SGNH hydrolase"/>
    <property type="match status" value="1"/>
</dbReference>
<proteinExistence type="predicted"/>
<reference evidence="2 3" key="1">
    <citation type="submission" date="2020-01" db="EMBL/GenBank/DDBJ databases">
        <title>Identification and distribution of gene clusters putatively required for synthesis of sphingolipid metabolism inhibitors in phylogenetically diverse species of the filamentous fungus Fusarium.</title>
        <authorList>
            <person name="Kim H.-S."/>
            <person name="Busman M."/>
            <person name="Brown D.W."/>
            <person name="Divon H."/>
            <person name="Uhlig S."/>
            <person name="Proctor R.H."/>
        </authorList>
    </citation>
    <scope>NUCLEOTIDE SEQUENCE [LARGE SCALE GENOMIC DNA]</scope>
    <source>
        <strain evidence="2 3">NRRL 20459</strain>
    </source>
</reference>
<comment type="caution">
    <text evidence="2">The sequence shown here is derived from an EMBL/GenBank/DDBJ whole genome shotgun (WGS) entry which is preliminary data.</text>
</comment>
<gene>
    <name evidence="2" type="ORF">FALBO_15933</name>
</gene>